<feature type="domain" description="DUF7134" evidence="12">
    <location>
        <begin position="13"/>
        <end position="131"/>
    </location>
</feature>
<keyword evidence="5" id="KW-0547">Nucleotide-binding</keyword>
<dbReference type="Pfam" id="PF02518">
    <property type="entry name" value="HATPase_c"/>
    <property type="match status" value="1"/>
</dbReference>
<dbReference type="Gene3D" id="1.20.5.1930">
    <property type="match status" value="1"/>
</dbReference>
<evidence type="ECO:0000259" key="11">
    <source>
        <dbReference type="Pfam" id="PF07730"/>
    </source>
</evidence>
<gene>
    <name evidence="13" type="ORF">ACFQGL_24790</name>
</gene>
<comment type="catalytic activity">
    <reaction evidence="1">
        <text>ATP + protein L-histidine = ADP + protein N-phospho-L-histidine.</text>
        <dbReference type="EC" id="2.7.13.3"/>
    </reaction>
</comment>
<keyword evidence="8" id="KW-0902">Two-component regulatory system</keyword>
<dbReference type="InterPro" id="IPR050482">
    <property type="entry name" value="Sensor_HK_TwoCompSys"/>
</dbReference>
<evidence type="ECO:0000256" key="8">
    <source>
        <dbReference type="ARBA" id="ARBA00023012"/>
    </source>
</evidence>
<feature type="transmembrane region" description="Helical" evidence="9">
    <location>
        <begin position="74"/>
        <end position="93"/>
    </location>
</feature>
<dbReference type="Gene3D" id="3.30.565.10">
    <property type="entry name" value="Histidine kinase-like ATPase, C-terminal domain"/>
    <property type="match status" value="1"/>
</dbReference>
<sequence length="408" mass="43340">MVAQAALWPRCLRRLVGRHPLLVDGLLATATVAVGLALASQQPPAGVRPMDLRGYVLTCLLGALLVARQRAPMAVLVLYCAVWAGYIGLGYWPVVNSPGMLLALYTVAAKRRVRTAVTAVVIAAAVWVYAGHDSLLVAVVQGVAWTAVIAWIGHGAGQLAASNQRLARVAQQLEYEQEQRARRAVVEERVRIARELHDVVAHHMSVISVQAGLARYVLATDPQTARTALGTVLETSGEALDELRRLLSLLRLNVDGAGEESGSYAPAPGLDQLDELVQRVRAAGVRVEVTTTGTPRSLPPGADLCAYRVIQESLTNVLKHAPLAAATVALHYARDLLTARIRDDGTPGAPRSGTAEGHGLVGMRERAHLYGGTLTAGPQSTGGFEVVLTLPIPAMVDEERAAPGRDLT</sequence>
<keyword evidence="3" id="KW-0597">Phosphoprotein</keyword>
<proteinExistence type="predicted"/>
<evidence type="ECO:0000259" key="12">
    <source>
        <dbReference type="Pfam" id="PF23539"/>
    </source>
</evidence>
<organism evidence="13 14">
    <name type="scientific">Micromonospora vulcania</name>
    <dbReference type="NCBI Taxonomy" id="1441873"/>
    <lineage>
        <taxon>Bacteria</taxon>
        <taxon>Bacillati</taxon>
        <taxon>Actinomycetota</taxon>
        <taxon>Actinomycetes</taxon>
        <taxon>Micromonosporales</taxon>
        <taxon>Micromonosporaceae</taxon>
        <taxon>Micromonospora</taxon>
    </lineage>
</organism>
<dbReference type="EMBL" id="JBHSQS010000018">
    <property type="protein sequence ID" value="MFC5926559.1"/>
    <property type="molecule type" value="Genomic_DNA"/>
</dbReference>
<keyword evidence="9" id="KW-1133">Transmembrane helix</keyword>
<feature type="transmembrane region" description="Helical" evidence="9">
    <location>
        <begin position="52"/>
        <end position="67"/>
    </location>
</feature>
<feature type="transmembrane region" description="Helical" evidence="9">
    <location>
        <begin position="21"/>
        <end position="40"/>
    </location>
</feature>
<protein>
    <recommendedName>
        <fullName evidence="2">histidine kinase</fullName>
        <ecNumber evidence="2">2.7.13.3</ecNumber>
    </recommendedName>
</protein>
<keyword evidence="9" id="KW-0812">Transmembrane</keyword>
<keyword evidence="4" id="KW-0808">Transferase</keyword>
<dbReference type="PANTHER" id="PTHR24421">
    <property type="entry name" value="NITRATE/NITRITE SENSOR PROTEIN NARX-RELATED"/>
    <property type="match status" value="1"/>
</dbReference>
<evidence type="ECO:0000256" key="6">
    <source>
        <dbReference type="ARBA" id="ARBA00022777"/>
    </source>
</evidence>
<dbReference type="InterPro" id="IPR011712">
    <property type="entry name" value="Sig_transdc_His_kin_sub3_dim/P"/>
</dbReference>
<dbReference type="InterPro" id="IPR036890">
    <property type="entry name" value="HATPase_C_sf"/>
</dbReference>
<keyword evidence="14" id="KW-1185">Reference proteome</keyword>
<accession>A0ABW1HDK8</accession>
<keyword evidence="6 13" id="KW-0418">Kinase</keyword>
<dbReference type="EC" id="2.7.13.3" evidence="2"/>
<dbReference type="SUPFAM" id="SSF55874">
    <property type="entry name" value="ATPase domain of HSP90 chaperone/DNA topoisomerase II/histidine kinase"/>
    <property type="match status" value="1"/>
</dbReference>
<comment type="caution">
    <text evidence="13">The sequence shown here is derived from an EMBL/GenBank/DDBJ whole genome shotgun (WGS) entry which is preliminary data.</text>
</comment>
<evidence type="ECO:0000256" key="2">
    <source>
        <dbReference type="ARBA" id="ARBA00012438"/>
    </source>
</evidence>
<evidence type="ECO:0000256" key="1">
    <source>
        <dbReference type="ARBA" id="ARBA00000085"/>
    </source>
</evidence>
<feature type="domain" description="Histidine kinase/HSP90-like ATPase" evidence="10">
    <location>
        <begin position="307"/>
        <end position="393"/>
    </location>
</feature>
<evidence type="ECO:0000256" key="7">
    <source>
        <dbReference type="ARBA" id="ARBA00022840"/>
    </source>
</evidence>
<dbReference type="Pfam" id="PF07730">
    <property type="entry name" value="HisKA_3"/>
    <property type="match status" value="1"/>
</dbReference>
<feature type="domain" description="Signal transduction histidine kinase subgroup 3 dimerisation and phosphoacceptor" evidence="11">
    <location>
        <begin position="188"/>
        <end position="251"/>
    </location>
</feature>
<name>A0ABW1HDK8_9ACTN</name>
<dbReference type="Proteomes" id="UP001596226">
    <property type="component" value="Unassembled WGS sequence"/>
</dbReference>
<keyword evidence="7" id="KW-0067">ATP-binding</keyword>
<feature type="transmembrane region" description="Helical" evidence="9">
    <location>
        <begin position="113"/>
        <end position="130"/>
    </location>
</feature>
<evidence type="ECO:0000313" key="14">
    <source>
        <dbReference type="Proteomes" id="UP001596226"/>
    </source>
</evidence>
<reference evidence="14" key="1">
    <citation type="journal article" date="2019" name="Int. J. Syst. Evol. Microbiol.">
        <title>The Global Catalogue of Microorganisms (GCM) 10K type strain sequencing project: providing services to taxonomists for standard genome sequencing and annotation.</title>
        <authorList>
            <consortium name="The Broad Institute Genomics Platform"/>
            <consortium name="The Broad Institute Genome Sequencing Center for Infectious Disease"/>
            <person name="Wu L."/>
            <person name="Ma J."/>
        </authorList>
    </citation>
    <scope>NUCLEOTIDE SEQUENCE [LARGE SCALE GENOMIC DNA]</scope>
    <source>
        <strain evidence="14">CGMCC 4.7144</strain>
    </source>
</reference>
<evidence type="ECO:0000256" key="9">
    <source>
        <dbReference type="SAM" id="Phobius"/>
    </source>
</evidence>
<evidence type="ECO:0000256" key="4">
    <source>
        <dbReference type="ARBA" id="ARBA00022679"/>
    </source>
</evidence>
<dbReference type="CDD" id="cd16917">
    <property type="entry name" value="HATPase_UhpB-NarQ-NarX-like"/>
    <property type="match status" value="1"/>
</dbReference>
<feature type="transmembrane region" description="Helical" evidence="9">
    <location>
        <begin position="135"/>
        <end position="153"/>
    </location>
</feature>
<dbReference type="InterPro" id="IPR003594">
    <property type="entry name" value="HATPase_dom"/>
</dbReference>
<evidence type="ECO:0000256" key="3">
    <source>
        <dbReference type="ARBA" id="ARBA00022553"/>
    </source>
</evidence>
<dbReference type="Pfam" id="PF23539">
    <property type="entry name" value="DUF7134"/>
    <property type="match status" value="1"/>
</dbReference>
<dbReference type="PANTHER" id="PTHR24421:SF10">
    <property type="entry name" value="NITRATE_NITRITE SENSOR PROTEIN NARQ"/>
    <property type="match status" value="1"/>
</dbReference>
<dbReference type="GO" id="GO:0016301">
    <property type="term" value="F:kinase activity"/>
    <property type="evidence" value="ECO:0007669"/>
    <property type="project" value="UniProtKB-KW"/>
</dbReference>
<evidence type="ECO:0000256" key="5">
    <source>
        <dbReference type="ARBA" id="ARBA00022741"/>
    </source>
</evidence>
<dbReference type="RefSeq" id="WP_377514805.1">
    <property type="nucleotide sequence ID" value="NZ_JBHSQS010000018.1"/>
</dbReference>
<keyword evidence="9" id="KW-0472">Membrane</keyword>
<evidence type="ECO:0000259" key="10">
    <source>
        <dbReference type="Pfam" id="PF02518"/>
    </source>
</evidence>
<evidence type="ECO:0000313" key="13">
    <source>
        <dbReference type="EMBL" id="MFC5926559.1"/>
    </source>
</evidence>
<dbReference type="InterPro" id="IPR055558">
    <property type="entry name" value="DUF7134"/>
</dbReference>